<keyword evidence="2" id="KW-0472">Membrane</keyword>
<organism evidence="3 4">
    <name type="scientific">Aquella oligotrophica</name>
    <dbReference type="NCBI Taxonomy" id="2067065"/>
    <lineage>
        <taxon>Bacteria</taxon>
        <taxon>Pseudomonadati</taxon>
        <taxon>Pseudomonadota</taxon>
        <taxon>Betaproteobacteria</taxon>
        <taxon>Neisseriales</taxon>
        <taxon>Neisseriaceae</taxon>
        <taxon>Aquella</taxon>
    </lineage>
</organism>
<dbReference type="Gene3D" id="3.30.700.10">
    <property type="entry name" value="Glycoprotein, Type 4 Pilin"/>
    <property type="match status" value="1"/>
</dbReference>
<proteinExistence type="inferred from homology"/>
<accession>A0A2I7N3X5</accession>
<dbReference type="KEGG" id="nba:CUN60_02235"/>
<keyword evidence="4" id="KW-1185">Reference proteome</keyword>
<dbReference type="GO" id="GO:0007155">
    <property type="term" value="P:cell adhesion"/>
    <property type="evidence" value="ECO:0007669"/>
    <property type="project" value="InterPro"/>
</dbReference>
<evidence type="ECO:0000313" key="4">
    <source>
        <dbReference type="Proteomes" id="UP000236655"/>
    </source>
</evidence>
<feature type="transmembrane region" description="Helical" evidence="2">
    <location>
        <begin position="12"/>
        <end position="31"/>
    </location>
</feature>
<dbReference type="SUPFAM" id="SSF54523">
    <property type="entry name" value="Pili subunits"/>
    <property type="match status" value="1"/>
</dbReference>
<dbReference type="GO" id="GO:0009289">
    <property type="term" value="C:pilus"/>
    <property type="evidence" value="ECO:0007669"/>
    <property type="project" value="InterPro"/>
</dbReference>
<dbReference type="AlphaFoldDB" id="A0A2I7N3X5"/>
<keyword evidence="2" id="KW-0812">Transmembrane</keyword>
<dbReference type="Proteomes" id="UP000236655">
    <property type="component" value="Chromosome"/>
</dbReference>
<dbReference type="Pfam" id="PF00114">
    <property type="entry name" value="Pilin"/>
    <property type="match status" value="1"/>
</dbReference>
<reference evidence="4" key="1">
    <citation type="submission" date="2017-11" db="EMBL/GenBank/DDBJ databases">
        <authorList>
            <person name="Chan K.G."/>
            <person name="Lee L.S."/>
        </authorList>
    </citation>
    <scope>NUCLEOTIDE SEQUENCE [LARGE SCALE GENOMIC DNA]</scope>
    <source>
        <strain evidence="4">DSM 100970</strain>
    </source>
</reference>
<evidence type="ECO:0000256" key="2">
    <source>
        <dbReference type="SAM" id="Phobius"/>
    </source>
</evidence>
<evidence type="ECO:0000256" key="1">
    <source>
        <dbReference type="ARBA" id="ARBA00005233"/>
    </source>
</evidence>
<dbReference type="InterPro" id="IPR001082">
    <property type="entry name" value="Pilin"/>
</dbReference>
<dbReference type="RefSeq" id="WP_102950467.1">
    <property type="nucleotide sequence ID" value="NZ_CP024847.1"/>
</dbReference>
<dbReference type="EMBL" id="CP024847">
    <property type="protein sequence ID" value="AUR51167.1"/>
    <property type="molecule type" value="Genomic_DNA"/>
</dbReference>
<evidence type="ECO:0008006" key="5">
    <source>
        <dbReference type="Google" id="ProtNLM"/>
    </source>
</evidence>
<dbReference type="InterPro" id="IPR045584">
    <property type="entry name" value="Pilin-like"/>
</dbReference>
<sequence length="160" mass="17911">MKPKTPAIFKNVFIISIVVIAGLAWTFKITYESYLSRKKIHEGFLIITAIQNRLEGYADENSGIPYYPKLDNESFGLPNPFKINGTYINQVTALKPQNSSEISLIATVNTIEVPNLENGDDHPLSSPHIRFTGRYAHGGIIWQCSSDLAQRYLPDNCHGT</sequence>
<name>A0A2I7N3X5_9NEIS</name>
<keyword evidence="2" id="KW-1133">Transmembrane helix</keyword>
<gene>
    <name evidence="3" type="ORF">CUN60_02235</name>
</gene>
<evidence type="ECO:0000313" key="3">
    <source>
        <dbReference type="EMBL" id="AUR51167.1"/>
    </source>
</evidence>
<protein>
    <recommendedName>
        <fullName evidence="5">Pilin</fullName>
    </recommendedName>
</protein>
<comment type="similarity">
    <text evidence="1">Belongs to the N-Me-Phe pilin family.</text>
</comment>